<protein>
    <submittedName>
        <fullName evidence="1">Uncharacterized protein</fullName>
    </submittedName>
</protein>
<sequence>MAGVIYTLPDGDDGPIAYTTKAKAIAEARDWANYAGIEVEVERCVLADLPRRELAVALITGRGWCKEMKVVFTAKPRGEA</sequence>
<reference evidence="1 2" key="1">
    <citation type="submission" date="2022-05" db="EMBL/GenBank/DDBJ databases">
        <authorList>
            <person name="Friedrich I."/>
            <person name="Poehlein A."/>
            <person name="Schneider D."/>
            <person name="Hertel R."/>
            <person name="Daniel R."/>
        </authorList>
    </citation>
    <scope>NUCLEOTIDE SEQUENCE [LARGE SCALE GENOMIC DNA]</scope>
</reference>
<keyword evidence="2" id="KW-1185">Reference proteome</keyword>
<dbReference type="EMBL" id="ON529857">
    <property type="protein sequence ID" value="USN15179.1"/>
    <property type="molecule type" value="Genomic_DNA"/>
</dbReference>
<name>A0A9E7MRM6_9CAUD</name>
<accession>A0A9E7MRM6</accession>
<dbReference type="Proteomes" id="UP001056576">
    <property type="component" value="Segment"/>
</dbReference>
<organism evidence="1 2">
    <name type="scientific">Brevundimonas phage vB_BpoS-Kikimora</name>
    <dbReference type="NCBI Taxonomy" id="2948601"/>
    <lineage>
        <taxon>Viruses</taxon>
        <taxon>Duplodnaviria</taxon>
        <taxon>Heunggongvirae</taxon>
        <taxon>Uroviricota</taxon>
        <taxon>Caudoviricetes</taxon>
        <taxon>Jeanschmidtviridae</taxon>
        <taxon>Kikimoravirus</taxon>
        <taxon>Kikimoravirus kikimora</taxon>
    </lineage>
</organism>
<evidence type="ECO:0000313" key="2">
    <source>
        <dbReference type="Proteomes" id="UP001056576"/>
    </source>
</evidence>
<gene>
    <name evidence="1" type="ORF">KIKIMORA_00320</name>
</gene>
<proteinExistence type="predicted"/>
<evidence type="ECO:0000313" key="1">
    <source>
        <dbReference type="EMBL" id="USN15179.1"/>
    </source>
</evidence>